<dbReference type="GO" id="GO:0045259">
    <property type="term" value="C:proton-transporting ATP synthase complex"/>
    <property type="evidence" value="ECO:0007669"/>
    <property type="project" value="UniProtKB-KW"/>
</dbReference>
<comment type="function">
    <text evidence="12">Component of the F(0) channel, it forms part of the peripheral stalk, linking F(1) to F(0). The b'-subunit is a diverged and duplicated form of b found in plants and photosynthetic bacteria.</text>
</comment>
<dbReference type="InterPro" id="IPR002146">
    <property type="entry name" value="ATP_synth_b/b'su_bac/chlpt"/>
</dbReference>
<keyword evidence="3 15" id="KW-1003">Cell membrane</keyword>
<dbReference type="InterPro" id="IPR005864">
    <property type="entry name" value="ATP_synth_F0_bsu_bac"/>
</dbReference>
<evidence type="ECO:0000256" key="7">
    <source>
        <dbReference type="ARBA" id="ARBA00022989"/>
    </source>
</evidence>
<organism evidence="18 19">
    <name type="scientific">Spirosoma terrae</name>
    <dbReference type="NCBI Taxonomy" id="1968276"/>
    <lineage>
        <taxon>Bacteria</taxon>
        <taxon>Pseudomonadati</taxon>
        <taxon>Bacteroidota</taxon>
        <taxon>Cytophagia</taxon>
        <taxon>Cytophagales</taxon>
        <taxon>Cytophagaceae</taxon>
        <taxon>Spirosoma</taxon>
    </lineage>
</organism>
<evidence type="ECO:0000256" key="13">
    <source>
        <dbReference type="ARBA" id="ARBA00026054"/>
    </source>
</evidence>
<keyword evidence="5 15" id="KW-0812">Transmembrane</keyword>
<evidence type="ECO:0000256" key="16">
    <source>
        <dbReference type="RuleBase" id="RU003848"/>
    </source>
</evidence>
<dbReference type="HAMAP" id="MF_01398">
    <property type="entry name" value="ATP_synth_b_bprime"/>
    <property type="match status" value="1"/>
</dbReference>
<evidence type="ECO:0000256" key="8">
    <source>
        <dbReference type="ARBA" id="ARBA00023065"/>
    </source>
</evidence>
<comment type="similarity">
    <text evidence="1 15 16">Belongs to the ATPase B chain family.</text>
</comment>
<dbReference type="CDD" id="cd06503">
    <property type="entry name" value="ATP-synt_Fo_b"/>
    <property type="match status" value="1"/>
</dbReference>
<comment type="subunit">
    <text evidence="13">F-type ATPases have 2 components, F(1) - the catalytic core - and F(0) - the membrane proton channel. F(1) has five subunits: alpha(3), beta(3), gamma(1), delta(1), epsilon(1). F(0) has four main subunits: a(1), b(2) and c(10-14). The alpha and beta chains form an alternating ring which encloses part of the gamma chain. F(1) is attached to F(0) by a central stalk formed by the gamma and epsilon chains, while a peripheral stalk is formed by the delta and b chains.</text>
</comment>
<dbReference type="GO" id="GO:0005886">
    <property type="term" value="C:plasma membrane"/>
    <property type="evidence" value="ECO:0007669"/>
    <property type="project" value="UniProtKB-SubCell"/>
</dbReference>
<sequence length="164" mass="18643">MDLLTPDIGLLFWQVLVFLILFFILRSFAWKPITDSLHERENNIQSALDLAEKTRVEMTALKADNEKLLAQARSEREAILRGAKETADKMVAEARDKAAVEGQRILAQAREAMQNERQVLVTEMRKEVVTLSLDIAEKVLRKELSDKPAQEKLVSDLVSNARLN</sequence>
<dbReference type="InterPro" id="IPR050059">
    <property type="entry name" value="ATP_synthase_B_chain"/>
</dbReference>
<evidence type="ECO:0000256" key="5">
    <source>
        <dbReference type="ARBA" id="ARBA00022692"/>
    </source>
</evidence>
<dbReference type="EMBL" id="JAAFZH010000022">
    <property type="protein sequence ID" value="NDU98980.1"/>
    <property type="molecule type" value="Genomic_DNA"/>
</dbReference>
<comment type="subunit">
    <text evidence="15">F-type ATPases have 2 components, F(1) - the catalytic core - and F(0) - the membrane proton channel. F(1) has five subunits: alpha(3), beta(3), gamma(1), delta(1), epsilon(1). F(0) has three main subunits: a(1), b(2) and c(10-14). The alpha and beta chains form an alternating ring which encloses part of the gamma chain. F(1) is attached to F(0) by a central stalk formed by the gamma and epsilon chains, while a peripheral stalk is formed by the delta and b chains.</text>
</comment>
<reference evidence="18 19" key="1">
    <citation type="submission" date="2020-02" db="EMBL/GenBank/DDBJ databases">
        <title>Draft genome sequence of two Spirosoma agri KCTC 52727 and Spirosoma terrae KCTC 52035.</title>
        <authorList>
            <person name="Rojas J."/>
            <person name="Ambika Manirajan B."/>
            <person name="Suarez C."/>
            <person name="Ratering S."/>
            <person name="Schnell S."/>
        </authorList>
    </citation>
    <scope>NUCLEOTIDE SEQUENCE [LARGE SCALE GENOMIC DNA]</scope>
    <source>
        <strain evidence="18 19">KCTC 52035</strain>
    </source>
</reference>
<evidence type="ECO:0000256" key="10">
    <source>
        <dbReference type="ARBA" id="ARBA00023310"/>
    </source>
</evidence>
<evidence type="ECO:0000313" key="19">
    <source>
        <dbReference type="Proteomes" id="UP000474175"/>
    </source>
</evidence>
<dbReference type="GO" id="GO:0046933">
    <property type="term" value="F:proton-transporting ATP synthase activity, rotational mechanism"/>
    <property type="evidence" value="ECO:0007669"/>
    <property type="project" value="UniProtKB-UniRule"/>
</dbReference>
<evidence type="ECO:0000256" key="14">
    <source>
        <dbReference type="ARBA" id="ARBA00037847"/>
    </source>
</evidence>
<dbReference type="PANTHER" id="PTHR33445:SF1">
    <property type="entry name" value="ATP SYNTHASE SUBUNIT B"/>
    <property type="match status" value="1"/>
</dbReference>
<evidence type="ECO:0000256" key="6">
    <source>
        <dbReference type="ARBA" id="ARBA00022781"/>
    </source>
</evidence>
<evidence type="ECO:0000256" key="1">
    <source>
        <dbReference type="ARBA" id="ARBA00005513"/>
    </source>
</evidence>
<feature type="coiled-coil region" evidence="17">
    <location>
        <begin position="51"/>
        <end position="78"/>
    </location>
</feature>
<dbReference type="InterPro" id="IPR028987">
    <property type="entry name" value="ATP_synth_B-like_membr_sf"/>
</dbReference>
<evidence type="ECO:0000256" key="9">
    <source>
        <dbReference type="ARBA" id="ARBA00023136"/>
    </source>
</evidence>
<keyword evidence="9 15" id="KW-0472">Membrane</keyword>
<comment type="subcellular location">
    <subcellularLocation>
        <location evidence="15">Cell membrane</location>
        <topology evidence="15">Single-pass membrane protein</topology>
    </subcellularLocation>
    <subcellularLocation>
        <location evidence="14">Endomembrane system</location>
        <topology evidence="14">Single-pass membrane protein</topology>
    </subcellularLocation>
</comment>
<dbReference type="GO" id="GO:0046961">
    <property type="term" value="F:proton-transporting ATPase activity, rotational mechanism"/>
    <property type="evidence" value="ECO:0007669"/>
    <property type="project" value="TreeGrafter"/>
</dbReference>
<dbReference type="PANTHER" id="PTHR33445">
    <property type="entry name" value="ATP SYNTHASE SUBUNIT B', CHLOROPLASTIC"/>
    <property type="match status" value="1"/>
</dbReference>
<evidence type="ECO:0000256" key="11">
    <source>
        <dbReference type="ARBA" id="ARBA00025198"/>
    </source>
</evidence>
<dbReference type="AlphaFoldDB" id="A0A6L9LF48"/>
<gene>
    <name evidence="15 18" type="primary">atpF</name>
    <name evidence="18" type="ORF">GK108_29140</name>
</gene>
<feature type="transmembrane region" description="Helical" evidence="15">
    <location>
        <begin position="12"/>
        <end position="30"/>
    </location>
</feature>
<keyword evidence="8 15" id="KW-0406">Ion transport</keyword>
<name>A0A6L9LF48_9BACT</name>
<keyword evidence="19" id="KW-1185">Reference proteome</keyword>
<keyword evidence="17" id="KW-0175">Coiled coil</keyword>
<comment type="caution">
    <text evidence="18">The sequence shown here is derived from an EMBL/GenBank/DDBJ whole genome shotgun (WGS) entry which is preliminary data.</text>
</comment>
<dbReference type="SUPFAM" id="SSF81573">
    <property type="entry name" value="F1F0 ATP synthase subunit B, membrane domain"/>
    <property type="match status" value="1"/>
</dbReference>
<dbReference type="Pfam" id="PF00430">
    <property type="entry name" value="ATP-synt_B"/>
    <property type="match status" value="1"/>
</dbReference>
<dbReference type="NCBIfam" id="TIGR01144">
    <property type="entry name" value="ATP_synt_b"/>
    <property type="match status" value="1"/>
</dbReference>
<evidence type="ECO:0000256" key="3">
    <source>
        <dbReference type="ARBA" id="ARBA00022475"/>
    </source>
</evidence>
<dbReference type="RefSeq" id="WP_163955113.1">
    <property type="nucleotide sequence ID" value="NZ_JAAFZH010000022.1"/>
</dbReference>
<keyword evidence="10 15" id="KW-0066">ATP synthesis</keyword>
<keyword evidence="2 15" id="KW-0813">Transport</keyword>
<evidence type="ECO:0000256" key="17">
    <source>
        <dbReference type="SAM" id="Coils"/>
    </source>
</evidence>
<dbReference type="Proteomes" id="UP000474175">
    <property type="component" value="Unassembled WGS sequence"/>
</dbReference>
<evidence type="ECO:0000256" key="4">
    <source>
        <dbReference type="ARBA" id="ARBA00022547"/>
    </source>
</evidence>
<evidence type="ECO:0000256" key="12">
    <source>
        <dbReference type="ARBA" id="ARBA00025614"/>
    </source>
</evidence>
<keyword evidence="4 15" id="KW-0138">CF(0)</keyword>
<evidence type="ECO:0000256" key="2">
    <source>
        <dbReference type="ARBA" id="ARBA00022448"/>
    </source>
</evidence>
<keyword evidence="7 15" id="KW-1133">Transmembrane helix</keyword>
<dbReference type="GO" id="GO:0012505">
    <property type="term" value="C:endomembrane system"/>
    <property type="evidence" value="ECO:0007669"/>
    <property type="project" value="UniProtKB-SubCell"/>
</dbReference>
<keyword evidence="6 15" id="KW-0375">Hydrogen ion transport</keyword>
<proteinExistence type="inferred from homology"/>
<accession>A0A6L9LF48</accession>
<evidence type="ECO:0000313" key="18">
    <source>
        <dbReference type="EMBL" id="NDU98980.1"/>
    </source>
</evidence>
<dbReference type="Gene3D" id="1.20.5.620">
    <property type="entry name" value="F1F0 ATP synthase subunit B, membrane domain"/>
    <property type="match status" value="1"/>
</dbReference>
<protein>
    <recommendedName>
        <fullName evidence="15">ATP synthase subunit b</fullName>
    </recommendedName>
    <alternativeName>
        <fullName evidence="15">ATP synthase F(0) sector subunit b</fullName>
    </alternativeName>
    <alternativeName>
        <fullName evidence="15">ATPase subunit I</fullName>
    </alternativeName>
    <alternativeName>
        <fullName evidence="15">F-type ATPase subunit b</fullName>
        <shortName evidence="15">F-ATPase subunit b</shortName>
    </alternativeName>
</protein>
<evidence type="ECO:0000256" key="15">
    <source>
        <dbReference type="HAMAP-Rule" id="MF_01398"/>
    </source>
</evidence>
<comment type="function">
    <text evidence="11 15">F(1)F(0) ATP synthase produces ATP from ADP in the presence of a proton or sodium gradient. F-type ATPases consist of two structural domains, F(1) containing the extramembraneous catalytic core and F(0) containing the membrane proton channel, linked together by a central stalk and a peripheral stalk. During catalysis, ATP synthesis in the catalytic domain of F(1) is coupled via a rotary mechanism of the central stalk subunits to proton translocation.</text>
</comment>